<dbReference type="GO" id="GO:0090522">
    <property type="term" value="P:vesicle tethering involved in exocytosis"/>
    <property type="evidence" value="ECO:0007669"/>
    <property type="project" value="InterPro"/>
</dbReference>
<dbReference type="PANTHER" id="PTHR12702:SF0">
    <property type="entry name" value="EXOCYST COMPLEX COMPONENT 6"/>
    <property type="match status" value="1"/>
</dbReference>
<evidence type="ECO:0000259" key="6">
    <source>
        <dbReference type="Pfam" id="PF20651"/>
    </source>
</evidence>
<dbReference type="Pfam" id="PF04091">
    <property type="entry name" value="Sec15_C"/>
    <property type="match status" value="1"/>
</dbReference>
<evidence type="ECO:0000313" key="7">
    <source>
        <dbReference type="EMBL" id="EQC34858.1"/>
    </source>
</evidence>
<evidence type="ECO:0000256" key="2">
    <source>
        <dbReference type="ARBA" id="ARBA00022448"/>
    </source>
</evidence>
<dbReference type="Gene3D" id="1.10.357.30">
    <property type="entry name" value="Exocyst complex subunit Sec15 C-terminal domain, N-terminal subdomain"/>
    <property type="match status" value="1"/>
</dbReference>
<dbReference type="Proteomes" id="UP000030762">
    <property type="component" value="Unassembled WGS sequence"/>
</dbReference>
<dbReference type="InParanoid" id="T0RQJ2"/>
<dbReference type="GO" id="GO:0000145">
    <property type="term" value="C:exocyst"/>
    <property type="evidence" value="ECO:0007669"/>
    <property type="project" value="TreeGrafter"/>
</dbReference>
<feature type="domain" description="Exocyst complex subunit EXOC6/Sec15 C-terminal" evidence="5">
    <location>
        <begin position="411"/>
        <end position="758"/>
    </location>
</feature>
<dbReference type="Gene3D" id="1.20.58.670">
    <property type="entry name" value="Dsl1p vesicle tethering complex, Tip20p subunit, domain D"/>
    <property type="match status" value="1"/>
</dbReference>
<accession>T0RQJ2</accession>
<dbReference type="PANTHER" id="PTHR12702">
    <property type="entry name" value="SEC15"/>
    <property type="match status" value="1"/>
</dbReference>
<reference evidence="7 8" key="1">
    <citation type="submission" date="2012-04" db="EMBL/GenBank/DDBJ databases">
        <title>The Genome Sequence of Saprolegnia declina VS20.</title>
        <authorList>
            <consortium name="The Broad Institute Genome Sequencing Platform"/>
            <person name="Russ C."/>
            <person name="Nusbaum C."/>
            <person name="Tyler B."/>
            <person name="van West P."/>
            <person name="Dieguez-Uribeondo J."/>
            <person name="de Bruijn I."/>
            <person name="Tripathy S."/>
            <person name="Jiang R."/>
            <person name="Young S.K."/>
            <person name="Zeng Q."/>
            <person name="Gargeya S."/>
            <person name="Fitzgerald M."/>
            <person name="Haas B."/>
            <person name="Abouelleil A."/>
            <person name="Alvarado L."/>
            <person name="Arachchi H.M."/>
            <person name="Berlin A."/>
            <person name="Chapman S.B."/>
            <person name="Goldberg J."/>
            <person name="Griggs A."/>
            <person name="Gujja S."/>
            <person name="Hansen M."/>
            <person name="Howarth C."/>
            <person name="Imamovic A."/>
            <person name="Larimer J."/>
            <person name="McCowen C."/>
            <person name="Montmayeur A."/>
            <person name="Murphy C."/>
            <person name="Neiman D."/>
            <person name="Pearson M."/>
            <person name="Priest M."/>
            <person name="Roberts A."/>
            <person name="Saif S."/>
            <person name="Shea T."/>
            <person name="Sisk P."/>
            <person name="Sykes S."/>
            <person name="Wortman J."/>
            <person name="Nusbaum C."/>
            <person name="Birren B."/>
        </authorList>
    </citation>
    <scope>NUCLEOTIDE SEQUENCE [LARGE SCALE GENOMIC DNA]</scope>
    <source>
        <strain evidence="7 8">VS20</strain>
    </source>
</reference>
<name>T0RQJ2_SAPDV</name>
<dbReference type="InterPro" id="IPR048359">
    <property type="entry name" value="EXOC6_Sec15_N"/>
</dbReference>
<dbReference type="eggNOG" id="KOG2176">
    <property type="taxonomic scope" value="Eukaryota"/>
</dbReference>
<dbReference type="RefSeq" id="XP_008611730.1">
    <property type="nucleotide sequence ID" value="XM_008613508.1"/>
</dbReference>
<dbReference type="Pfam" id="PF20651">
    <property type="entry name" value="EXOC6_Sec15_N"/>
    <property type="match status" value="1"/>
</dbReference>
<keyword evidence="8" id="KW-1185">Reference proteome</keyword>
<dbReference type="GO" id="GO:0006886">
    <property type="term" value="P:intracellular protein transport"/>
    <property type="evidence" value="ECO:0007669"/>
    <property type="project" value="InterPro"/>
</dbReference>
<dbReference type="EMBL" id="JH767153">
    <property type="protein sequence ID" value="EQC34858.1"/>
    <property type="molecule type" value="Genomic_DNA"/>
</dbReference>
<keyword evidence="3" id="KW-0268">Exocytosis</keyword>
<dbReference type="STRING" id="1156394.T0RQJ2"/>
<evidence type="ECO:0008006" key="9">
    <source>
        <dbReference type="Google" id="ProtNLM"/>
    </source>
</evidence>
<dbReference type="OMA" id="FPFHSEQ"/>
<gene>
    <name evidence="7" type="ORF">SDRG_07660</name>
</gene>
<dbReference type="InterPro" id="IPR042045">
    <property type="entry name" value="EXOC6/Sec15_C_dom1"/>
</dbReference>
<dbReference type="InterPro" id="IPR007225">
    <property type="entry name" value="EXOC6/Sec15"/>
</dbReference>
<proteinExistence type="inferred from homology"/>
<comment type="similarity">
    <text evidence="1">Belongs to the SEC15 family.</text>
</comment>
<evidence type="ECO:0000256" key="4">
    <source>
        <dbReference type="ARBA" id="ARBA00023054"/>
    </source>
</evidence>
<keyword evidence="4" id="KW-0175">Coiled coil</keyword>
<evidence type="ECO:0000256" key="1">
    <source>
        <dbReference type="ARBA" id="ARBA00007944"/>
    </source>
</evidence>
<evidence type="ECO:0000313" key="8">
    <source>
        <dbReference type="Proteomes" id="UP000030762"/>
    </source>
</evidence>
<protein>
    <recommendedName>
        <fullName evidence="9">Exocyst complex component</fullName>
    </recommendedName>
</protein>
<dbReference type="GO" id="GO:0006893">
    <property type="term" value="P:Golgi to plasma membrane transport"/>
    <property type="evidence" value="ECO:0007669"/>
    <property type="project" value="TreeGrafter"/>
</dbReference>
<evidence type="ECO:0000256" key="3">
    <source>
        <dbReference type="ARBA" id="ARBA00022483"/>
    </source>
</evidence>
<dbReference type="AlphaFoldDB" id="T0RQJ2"/>
<dbReference type="InterPro" id="IPR042044">
    <property type="entry name" value="EXOC6PINT-1/Sec15/Tip20_C_dom2"/>
</dbReference>
<keyword evidence="2" id="KW-0813">Transport</keyword>
<dbReference type="VEuPathDB" id="FungiDB:SDRG_07660"/>
<dbReference type="GO" id="GO:0016020">
    <property type="term" value="C:membrane"/>
    <property type="evidence" value="ECO:0007669"/>
    <property type="project" value="TreeGrafter"/>
</dbReference>
<feature type="domain" description="Exocyst complex component EXOC6/Sec15 N-terminal" evidence="6">
    <location>
        <begin position="46"/>
        <end position="213"/>
    </location>
</feature>
<sequence>MKDERSSCRKECDLLVQNIAQSHARLAPGIQAVLENQWELTFADCLRRYAAEKEEEIRDVCSSHYMEFVQSIEEIVQIKCDANQLQVHLDQYARDLETATADVLQGHATLRTCHDVRQHIDVSIERLTQCQRIVQMARKVDVYLGEAKFYHALKLLESIRRDVNSFHGRLFARRVHEWTSATMQTLRDETTKKTSSWLEEIRHAASPLGTQAMQACEETLLMAPLSTNDSLPLLDNLADQANSIRARQAIYSDYVQKTLGLLAPMLRIVHVYDCLHETPVLAAFYHTNRMPQLQFSAFLAGDIGAISPEKFATQHDDIFKRFVGTFCLEKMLATYSNETLLTKAEVHAACLSVLQSLCGLVMALLIKLPSPKVVLDIKRNAILCARVLGNDVHQFNTSLIFDAFRGTGDFYRKKMAADMKTKLRDILKQDTFQQVMTTRNRLGQDLALCGLEGRRDELLQTADAKGNVLLPFTSVVHRGCREVHDMVTTMFEFEWHLNIPEWGYYVRDETWDAMIELSGILNEHIERNDELQISQAVITGANASYLSSACDVLSALVTQHIDAWEQRTRFPPHTAKVPPKATAAVAKKKFENTSTKSQDMVCELMVKKIDDLIGSFYFVNWTATDVNAQADPSMSDLIHYLQASFSQLATLPVPIREAVHFASCIHINKALEQVLVGPTIKRITMPALLHFKRSLDALMQFANTCNVTQLRECFLPLTQLVDLIVSNDIERVDASMFNRSGGKYTHVMPDQVIAVLEKYKDMTPAASKFFKAKKAPAVDTGLKKTVIDAVVKQLRTMSPHAK</sequence>
<dbReference type="OrthoDB" id="10267033at2759"/>
<evidence type="ECO:0000259" key="5">
    <source>
        <dbReference type="Pfam" id="PF04091"/>
    </source>
</evidence>
<dbReference type="GeneID" id="19948387"/>
<dbReference type="InterPro" id="IPR046361">
    <property type="entry name" value="EXOC6/Sec15_C"/>
</dbReference>
<organism evidence="7 8">
    <name type="scientific">Saprolegnia diclina (strain VS20)</name>
    <dbReference type="NCBI Taxonomy" id="1156394"/>
    <lineage>
        <taxon>Eukaryota</taxon>
        <taxon>Sar</taxon>
        <taxon>Stramenopiles</taxon>
        <taxon>Oomycota</taxon>
        <taxon>Saprolegniomycetes</taxon>
        <taxon>Saprolegniales</taxon>
        <taxon>Saprolegniaceae</taxon>
        <taxon>Saprolegnia</taxon>
    </lineage>
</organism>